<proteinExistence type="predicted"/>
<comment type="caution">
    <text evidence="1">The sequence shown here is derived from an EMBL/GenBank/DDBJ whole genome shotgun (WGS) entry which is preliminary data.</text>
</comment>
<reference evidence="1 2" key="1">
    <citation type="submission" date="2024-04" db="EMBL/GenBank/DDBJ databases">
        <title>Phyllosticta paracitricarpa is synonymous to the EU quarantine fungus P. citricarpa based on phylogenomic analyses.</title>
        <authorList>
            <consortium name="Lawrence Berkeley National Laboratory"/>
            <person name="Van Ingen-Buijs V.A."/>
            <person name="Van Westerhoven A.C."/>
            <person name="Haridas S."/>
            <person name="Skiadas P."/>
            <person name="Martin F."/>
            <person name="Groenewald J.Z."/>
            <person name="Crous P.W."/>
            <person name="Seidl M.F."/>
        </authorList>
    </citation>
    <scope>NUCLEOTIDE SEQUENCE [LARGE SCALE GENOMIC DNA]</scope>
    <source>
        <strain evidence="1 2">CBS 123374</strain>
    </source>
</reference>
<dbReference type="EMBL" id="JBBWRZ010000009">
    <property type="protein sequence ID" value="KAK8229342.1"/>
    <property type="molecule type" value="Genomic_DNA"/>
</dbReference>
<keyword evidence="2" id="KW-1185">Reference proteome</keyword>
<protein>
    <recommendedName>
        <fullName evidence="3">Secreted protein</fullName>
    </recommendedName>
</protein>
<organism evidence="1 2">
    <name type="scientific">Phyllosticta capitalensis</name>
    <dbReference type="NCBI Taxonomy" id="121624"/>
    <lineage>
        <taxon>Eukaryota</taxon>
        <taxon>Fungi</taxon>
        <taxon>Dikarya</taxon>
        <taxon>Ascomycota</taxon>
        <taxon>Pezizomycotina</taxon>
        <taxon>Dothideomycetes</taxon>
        <taxon>Dothideomycetes incertae sedis</taxon>
        <taxon>Botryosphaeriales</taxon>
        <taxon>Phyllostictaceae</taxon>
        <taxon>Phyllosticta</taxon>
    </lineage>
</organism>
<dbReference type="Proteomes" id="UP001492380">
    <property type="component" value="Unassembled WGS sequence"/>
</dbReference>
<name>A0ABR1YH45_9PEZI</name>
<accession>A0ABR1YH45</accession>
<evidence type="ECO:0000313" key="2">
    <source>
        <dbReference type="Proteomes" id="UP001492380"/>
    </source>
</evidence>
<evidence type="ECO:0008006" key="3">
    <source>
        <dbReference type="Google" id="ProtNLM"/>
    </source>
</evidence>
<gene>
    <name evidence="1" type="ORF">HDK90DRAFT_493761</name>
</gene>
<sequence>MTSAEIRSLGALFTVVVLPRGRLYTTQSTLHHHATTLLRAITVHSAAFTDFSLRRNIQRTGKTKEPRTHTPSVGFLKGRKAEHSPTVGNVICGAPSHIFYKRVKHDWRRLCVEEHKRREKGGFISLRAS</sequence>
<evidence type="ECO:0000313" key="1">
    <source>
        <dbReference type="EMBL" id="KAK8229342.1"/>
    </source>
</evidence>